<dbReference type="Proteomes" id="UP001434737">
    <property type="component" value="Chromosome"/>
</dbReference>
<name>A0ABZ3F2J1_9HELI</name>
<evidence type="ECO:0008006" key="4">
    <source>
        <dbReference type="Google" id="ProtNLM"/>
    </source>
</evidence>
<keyword evidence="1" id="KW-1133">Transmembrane helix</keyword>
<feature type="transmembrane region" description="Helical" evidence="1">
    <location>
        <begin position="12"/>
        <end position="33"/>
    </location>
</feature>
<proteinExistence type="predicted"/>
<organism evidence="2 3">
    <name type="scientific">Helicobacter mastomyrinus</name>
    <dbReference type="NCBI Taxonomy" id="287948"/>
    <lineage>
        <taxon>Bacteria</taxon>
        <taxon>Pseudomonadati</taxon>
        <taxon>Campylobacterota</taxon>
        <taxon>Epsilonproteobacteria</taxon>
        <taxon>Campylobacterales</taxon>
        <taxon>Helicobacteraceae</taxon>
        <taxon>Helicobacter</taxon>
    </lineage>
</organism>
<keyword evidence="1" id="KW-0812">Transmembrane</keyword>
<dbReference type="EMBL" id="CP145316">
    <property type="protein sequence ID" value="XAM17341.1"/>
    <property type="molecule type" value="Genomic_DNA"/>
</dbReference>
<evidence type="ECO:0000313" key="3">
    <source>
        <dbReference type="Proteomes" id="UP001434737"/>
    </source>
</evidence>
<reference evidence="2 3" key="1">
    <citation type="submission" date="2024-02" db="EMBL/GenBank/DDBJ databases">
        <title>Genome and pathogenicity analysis of Helicobacter mastomyrinus isolated from mice.</title>
        <authorList>
            <person name="Zhu L."/>
        </authorList>
    </citation>
    <scope>NUCLEOTIDE SEQUENCE [LARGE SCALE GENOMIC DNA]</scope>
    <source>
        <strain evidence="2 3">Hm-17</strain>
    </source>
</reference>
<evidence type="ECO:0000256" key="1">
    <source>
        <dbReference type="SAM" id="Phobius"/>
    </source>
</evidence>
<keyword evidence="1" id="KW-0472">Membrane</keyword>
<keyword evidence="3" id="KW-1185">Reference proteome</keyword>
<sequence>MIRKLQEKRLIGLWEYFFVLIGVFVALAFALAATGRDSEKEQASKIIFIQHIMPKTLQEGYKNRQYG</sequence>
<accession>A0ABZ3F2J1</accession>
<evidence type="ECO:0000313" key="2">
    <source>
        <dbReference type="EMBL" id="XAM17341.1"/>
    </source>
</evidence>
<gene>
    <name evidence="2" type="ORF">V3I05_06540</name>
</gene>
<protein>
    <recommendedName>
        <fullName evidence="4">ABC transporter permease</fullName>
    </recommendedName>
</protein>
<dbReference type="RefSeq" id="WP_343353008.1">
    <property type="nucleotide sequence ID" value="NZ_CP145316.1"/>
</dbReference>